<evidence type="ECO:0000256" key="1">
    <source>
        <dbReference type="SAM" id="MobiDB-lite"/>
    </source>
</evidence>
<gene>
    <name evidence="2" type="primary">PARPA_07831.1 scaffold 30874</name>
</gene>
<sequence length="184" mass="20402">MYPNVSSRSYRINNNPSRVSKVVDAYKQAEPSTPSNAEASTSSIAAETSSNAHLTIPSSEISGDTEASVNSTTPKMEVKLCIDSLQFKGLRGSTVRNYTPALLDWKVSDGYYSDNLAYNSKYVCIYQLQDYCDTCRSKFPINSEDLYTVGPPEMVVAFFTEFIFQRVTPKQISLNTDANVRIAS</sequence>
<evidence type="ECO:0000313" key="3">
    <source>
        <dbReference type="Proteomes" id="UP000054107"/>
    </source>
</evidence>
<feature type="region of interest" description="Disordered" evidence="1">
    <location>
        <begin position="29"/>
        <end position="70"/>
    </location>
</feature>
<keyword evidence="3" id="KW-1185">Reference proteome</keyword>
<reference evidence="2 3" key="1">
    <citation type="submission" date="2014-09" db="EMBL/GenBank/DDBJ databases">
        <authorList>
            <person name="Ellenberger Sabrina"/>
        </authorList>
    </citation>
    <scope>NUCLEOTIDE SEQUENCE [LARGE SCALE GENOMIC DNA]</scope>
    <source>
        <strain evidence="2 3">CBS 412.66</strain>
    </source>
</reference>
<dbReference type="AlphaFoldDB" id="A0A0B7NFI4"/>
<protein>
    <submittedName>
        <fullName evidence="2">Uncharacterized protein</fullName>
    </submittedName>
</protein>
<organism evidence="2 3">
    <name type="scientific">Parasitella parasitica</name>
    <dbReference type="NCBI Taxonomy" id="35722"/>
    <lineage>
        <taxon>Eukaryota</taxon>
        <taxon>Fungi</taxon>
        <taxon>Fungi incertae sedis</taxon>
        <taxon>Mucoromycota</taxon>
        <taxon>Mucoromycotina</taxon>
        <taxon>Mucoromycetes</taxon>
        <taxon>Mucorales</taxon>
        <taxon>Mucorineae</taxon>
        <taxon>Mucoraceae</taxon>
        <taxon>Parasitella</taxon>
    </lineage>
</organism>
<dbReference type="EMBL" id="LN730505">
    <property type="protein sequence ID" value="CEP13701.1"/>
    <property type="molecule type" value="Genomic_DNA"/>
</dbReference>
<proteinExistence type="predicted"/>
<feature type="compositionally biased region" description="Polar residues" evidence="1">
    <location>
        <begin position="56"/>
        <end position="70"/>
    </location>
</feature>
<dbReference type="OrthoDB" id="2301278at2759"/>
<dbReference type="Proteomes" id="UP000054107">
    <property type="component" value="Unassembled WGS sequence"/>
</dbReference>
<accession>A0A0B7NFI4</accession>
<evidence type="ECO:0000313" key="2">
    <source>
        <dbReference type="EMBL" id="CEP13701.1"/>
    </source>
</evidence>
<name>A0A0B7NFI4_9FUNG</name>
<feature type="compositionally biased region" description="Low complexity" evidence="1">
    <location>
        <begin position="35"/>
        <end position="52"/>
    </location>
</feature>